<protein>
    <recommendedName>
        <fullName evidence="4">MarR family transcriptional regulator</fullName>
    </recommendedName>
</protein>
<organism evidence="2 3">
    <name type="scientific">Streptomyces similanensis</name>
    <dbReference type="NCBI Taxonomy" id="1274988"/>
    <lineage>
        <taxon>Bacteria</taxon>
        <taxon>Bacillati</taxon>
        <taxon>Actinomycetota</taxon>
        <taxon>Actinomycetes</taxon>
        <taxon>Kitasatosporales</taxon>
        <taxon>Streptomycetaceae</taxon>
        <taxon>Streptomyces</taxon>
    </lineage>
</organism>
<dbReference type="Proteomes" id="UP001500124">
    <property type="component" value="Unassembled WGS sequence"/>
</dbReference>
<gene>
    <name evidence="2" type="ORF">GCM10023336_30810</name>
</gene>
<proteinExistence type="predicted"/>
<name>A0ABP9KED4_9ACTN</name>
<feature type="region of interest" description="Disordered" evidence="1">
    <location>
        <begin position="63"/>
        <end position="115"/>
    </location>
</feature>
<keyword evidence="3" id="KW-1185">Reference proteome</keyword>
<comment type="caution">
    <text evidence="2">The sequence shown here is derived from an EMBL/GenBank/DDBJ whole genome shotgun (WGS) entry which is preliminary data.</text>
</comment>
<evidence type="ECO:0000313" key="3">
    <source>
        <dbReference type="Proteomes" id="UP001500124"/>
    </source>
</evidence>
<dbReference type="RefSeq" id="WP_345668822.1">
    <property type="nucleotide sequence ID" value="NZ_BAABKC010000044.1"/>
</dbReference>
<evidence type="ECO:0000313" key="2">
    <source>
        <dbReference type="EMBL" id="GAA5057217.1"/>
    </source>
</evidence>
<evidence type="ECO:0000256" key="1">
    <source>
        <dbReference type="SAM" id="MobiDB-lite"/>
    </source>
</evidence>
<sequence length="126" mass="14022">MDLLDWHRGRLTSRRLAVLVRHLPQDSVTLRELHGEAADWSVGDYLLATAVDRLAEANWMFATVNRDEDTEPLEYPKPVPRPGTEPDGPDGPDGPDARPDQDAETGPVDPARVPDPTLAELLRFFS</sequence>
<reference evidence="3" key="1">
    <citation type="journal article" date="2019" name="Int. J. Syst. Evol. Microbiol.">
        <title>The Global Catalogue of Microorganisms (GCM) 10K type strain sequencing project: providing services to taxonomists for standard genome sequencing and annotation.</title>
        <authorList>
            <consortium name="The Broad Institute Genomics Platform"/>
            <consortium name="The Broad Institute Genome Sequencing Center for Infectious Disease"/>
            <person name="Wu L."/>
            <person name="Ma J."/>
        </authorList>
    </citation>
    <scope>NUCLEOTIDE SEQUENCE [LARGE SCALE GENOMIC DNA]</scope>
    <source>
        <strain evidence="3">JCM 18410</strain>
    </source>
</reference>
<dbReference type="EMBL" id="BAABKC010000044">
    <property type="protein sequence ID" value="GAA5057217.1"/>
    <property type="molecule type" value="Genomic_DNA"/>
</dbReference>
<accession>A0ABP9KED4</accession>
<evidence type="ECO:0008006" key="4">
    <source>
        <dbReference type="Google" id="ProtNLM"/>
    </source>
</evidence>